<dbReference type="Proteomes" id="UP000445309">
    <property type="component" value="Unassembled WGS sequence"/>
</dbReference>
<dbReference type="AlphaFoldDB" id="A0A6N4XX51"/>
<sequence>MAGEPFFIDEDIIGNNNPLKSSSIIISSPNTVINYNYMYNNNGYPTERKWQDDENGETTIKYSYNK</sequence>
<proteinExistence type="predicted"/>
<organism evidence="1 2">
    <name type="scientific">Chryseobacterium fistulae</name>
    <dbReference type="NCBI Taxonomy" id="2675058"/>
    <lineage>
        <taxon>Bacteria</taxon>
        <taxon>Pseudomonadati</taxon>
        <taxon>Bacteroidota</taxon>
        <taxon>Flavobacteriia</taxon>
        <taxon>Flavobacteriales</taxon>
        <taxon>Weeksellaceae</taxon>
        <taxon>Chryseobacterium group</taxon>
        <taxon>Chryseobacterium</taxon>
    </lineage>
</organism>
<dbReference type="EMBL" id="CACVBY010000196">
    <property type="protein sequence ID" value="CAA7393977.1"/>
    <property type="molecule type" value="Genomic_DNA"/>
</dbReference>
<evidence type="ECO:0000313" key="2">
    <source>
        <dbReference type="Proteomes" id="UP000445309"/>
    </source>
</evidence>
<accession>A0A6N4XX51</accession>
<dbReference type="RefSeq" id="WP_162074472.1">
    <property type="nucleotide sequence ID" value="NZ_CACVBY010000196.1"/>
</dbReference>
<name>A0A6N4XX51_9FLAO</name>
<keyword evidence="2" id="KW-1185">Reference proteome</keyword>
<reference evidence="1 2" key="1">
    <citation type="submission" date="2020-01" db="EMBL/GenBank/DDBJ databases">
        <authorList>
            <person name="Rodrigo-Torres L."/>
            <person name="Arahal R. D."/>
            <person name="Lucena T."/>
        </authorList>
    </citation>
    <scope>NUCLEOTIDE SEQUENCE [LARGE SCALE GENOMIC DNA]</scope>
    <source>
        <strain evidence="1 2">CECT 9393</strain>
    </source>
</reference>
<protein>
    <submittedName>
        <fullName evidence="1">Uncharacterized protein</fullName>
    </submittedName>
</protein>
<evidence type="ECO:0000313" key="1">
    <source>
        <dbReference type="EMBL" id="CAA7393977.1"/>
    </source>
</evidence>
<gene>
    <name evidence="1" type="ORF">CHRY9393_03590</name>
</gene>